<accession>A0ABN8D130</accession>
<protein>
    <recommendedName>
        <fullName evidence="4">RRM domain-containing protein</fullName>
    </recommendedName>
</protein>
<feature type="compositionally biased region" description="Basic and acidic residues" evidence="1">
    <location>
        <begin position="248"/>
        <end position="268"/>
    </location>
</feature>
<name>A0ABN8D130_9STRA</name>
<feature type="compositionally biased region" description="Acidic residues" evidence="1">
    <location>
        <begin position="10"/>
        <end position="20"/>
    </location>
</feature>
<proteinExistence type="predicted"/>
<evidence type="ECO:0008006" key="4">
    <source>
        <dbReference type="Google" id="ProtNLM"/>
    </source>
</evidence>
<dbReference type="SUPFAM" id="SSF54928">
    <property type="entry name" value="RNA-binding domain, RBD"/>
    <property type="match status" value="1"/>
</dbReference>
<reference evidence="2 3" key="1">
    <citation type="submission" date="2021-11" db="EMBL/GenBank/DDBJ databases">
        <authorList>
            <person name="Islam A."/>
            <person name="Islam S."/>
            <person name="Flora M.S."/>
            <person name="Rahman M."/>
            <person name="Ziaur R.M."/>
            <person name="Epstein J.H."/>
            <person name="Hassan M."/>
            <person name="Klassen M."/>
            <person name="Woodard K."/>
            <person name="Webb A."/>
            <person name="Webby R.J."/>
            <person name="El Zowalaty M.E."/>
        </authorList>
    </citation>
    <scope>NUCLEOTIDE SEQUENCE [LARGE SCALE GENOMIC DNA]</scope>
    <source>
        <strain evidence="2">Pbs1</strain>
    </source>
</reference>
<evidence type="ECO:0000313" key="2">
    <source>
        <dbReference type="EMBL" id="CAH0518755.1"/>
    </source>
</evidence>
<feature type="compositionally biased region" description="Polar residues" evidence="1">
    <location>
        <begin position="230"/>
        <end position="243"/>
    </location>
</feature>
<dbReference type="Gene3D" id="3.30.70.330">
    <property type="match status" value="1"/>
</dbReference>
<dbReference type="InterPro" id="IPR012677">
    <property type="entry name" value="Nucleotide-bd_a/b_plait_sf"/>
</dbReference>
<feature type="region of interest" description="Disordered" evidence="1">
    <location>
        <begin position="230"/>
        <end position="268"/>
    </location>
</feature>
<dbReference type="EMBL" id="CAKLCB010000266">
    <property type="protein sequence ID" value="CAH0518755.1"/>
    <property type="molecule type" value="Genomic_DNA"/>
</dbReference>
<keyword evidence="3" id="KW-1185">Reference proteome</keyword>
<gene>
    <name evidence="2" type="ORF">PBS001_LOCUS5313</name>
</gene>
<feature type="region of interest" description="Disordered" evidence="1">
    <location>
        <begin position="1"/>
        <end position="20"/>
    </location>
</feature>
<comment type="caution">
    <text evidence="2">The sequence shown here is derived from an EMBL/GenBank/DDBJ whole genome shotgun (WGS) entry which is preliminary data.</text>
</comment>
<evidence type="ECO:0000313" key="3">
    <source>
        <dbReference type="Proteomes" id="UP001158986"/>
    </source>
</evidence>
<dbReference type="Proteomes" id="UP001158986">
    <property type="component" value="Unassembled WGS sequence"/>
</dbReference>
<sequence length="703" mass="78637">MVTANSTQYQEEEEEEEEEQLVPLSAYVNVILDETESEEEREQVQCHQLPAAATFDVKVSNPPVLDKYCKREEQFKWCQTLRLCKRKQMSPLRQQQQSALAIDYGGLIAAVKHVNSKPPARQPDAKDFAEEEIDSDTAEVRAFNGQTTQLWFAVDQKKHAVNSTPELPQQSLQGVSTFALCETLPAHNMSGKDDNSTLDSDDDVFKKEDEDTYSENIDAAIQGMTRFGSYSTSDTHPSMSLAGQGTIGEREHGTSSHSGQESEKFGHDSKVAVSESGGLELERGKNASNRAINVWKARAMKEAMLENLIRLKFCEDITRAALEAGVLEIYNYDLNCELAYVDIFMSLMKMVCDAHLDVISEVNNAYHSYMLHDENVSDHVQSSITHEDSPSSLEQHSFLPFKWPIIDMARFEFESARPGTCFNSVCVLTNLPQVSMDRMQELVEALSRNVFCMINDPIQVVMPSGSSTGRTRGCAFLEFCDPDTAQICAMAVDGLTWGRGSFARIRGKLFRQYYVTSPAAEDWYTTVMNDNNASSSCSLRAISGTGSLSHATPISSTVERHYSRTAQRFQLDSGAAQEQTLLCDNDEDDSDTGEWDIQHPLDYTQFDSLAISDLSSNSASELDEPSQHDIAIQLGSDDEVLNDENLMQQREKRESDCDGADDESIDSHSVVEFQGYDDERLMDDFLFKKLAREYLITPVSSAM</sequence>
<organism evidence="2 3">
    <name type="scientific">Peronospora belbahrii</name>
    <dbReference type="NCBI Taxonomy" id="622444"/>
    <lineage>
        <taxon>Eukaryota</taxon>
        <taxon>Sar</taxon>
        <taxon>Stramenopiles</taxon>
        <taxon>Oomycota</taxon>
        <taxon>Peronosporomycetes</taxon>
        <taxon>Peronosporales</taxon>
        <taxon>Peronosporaceae</taxon>
        <taxon>Peronospora</taxon>
    </lineage>
</organism>
<dbReference type="InterPro" id="IPR035979">
    <property type="entry name" value="RBD_domain_sf"/>
</dbReference>
<evidence type="ECO:0000256" key="1">
    <source>
        <dbReference type="SAM" id="MobiDB-lite"/>
    </source>
</evidence>